<dbReference type="SMART" id="SM00387">
    <property type="entry name" value="HATPase_c"/>
    <property type="match status" value="1"/>
</dbReference>
<dbReference type="PATRIC" id="fig|908627.4.peg.3073"/>
<evidence type="ECO:0000256" key="5">
    <source>
        <dbReference type="ARBA" id="ARBA00022679"/>
    </source>
</evidence>
<dbReference type="InterPro" id="IPR005467">
    <property type="entry name" value="His_kinase_dom"/>
</dbReference>
<dbReference type="Gene3D" id="1.10.287.130">
    <property type="match status" value="1"/>
</dbReference>
<evidence type="ECO:0000313" key="15">
    <source>
        <dbReference type="Proteomes" id="UP000035963"/>
    </source>
</evidence>
<dbReference type="AlphaFoldDB" id="A0A0J1CYN8"/>
<accession>A0A0J1CYN8</accession>
<dbReference type="InterPro" id="IPR004358">
    <property type="entry name" value="Sig_transdc_His_kin-like_C"/>
</dbReference>
<keyword evidence="10 11" id="KW-0472">Membrane</keyword>
<dbReference type="PRINTS" id="PR00344">
    <property type="entry name" value="BCTRLSENSOR"/>
</dbReference>
<sequence>MFHYWIRSLSARLWITSVAALAASLTVIAAIVLYGFNHLPPERFRSDESLRMAQRVAAGLNFDESGRPVSIKVNEQTTWLFDAAPTELLYRVLDESGQVVLASRGARNDDPWDVGDLASAVGTMRHATIAGRKFDVVTLEIRHGQAWFFVQSAASEAFNRAALGEKIEPIPEIVGYTLLIATIIFGLTLTFTVRRVLRPLREASSAAASITPQNLQTRLSVVGLPSEIKPLLTAFNEALARLENGFAVQQQFLASAAHELQTPLTLIRGQIELQPEIENKELLFREIDLMARQVRQLLHLAEVSESQNFNFSDVDRVAVAEDVVGYLARKADKKQVKLHVDAPIVPETMRADRSALFILLKNIVENAINATPPLGSVMVLVDDRTIRIQDEGSGVNPEYLPFLFERFWRAPDARHDGAGLGLAICREIALAHEWRLTVRRLTSGTQFIVWF</sequence>
<feature type="domain" description="HAMP" evidence="13">
    <location>
        <begin position="194"/>
        <end position="247"/>
    </location>
</feature>
<dbReference type="GO" id="GO:0000155">
    <property type="term" value="F:phosphorelay sensor kinase activity"/>
    <property type="evidence" value="ECO:0007669"/>
    <property type="project" value="InterPro"/>
</dbReference>
<dbReference type="OrthoDB" id="9809567at2"/>
<evidence type="ECO:0000256" key="11">
    <source>
        <dbReference type="SAM" id="Phobius"/>
    </source>
</evidence>
<evidence type="ECO:0000256" key="7">
    <source>
        <dbReference type="ARBA" id="ARBA00022777"/>
    </source>
</evidence>
<gene>
    <name evidence="14" type="ORF">EOS_13790</name>
</gene>
<keyword evidence="15" id="KW-1185">Reference proteome</keyword>
<dbReference type="InterPro" id="IPR003660">
    <property type="entry name" value="HAMP_dom"/>
</dbReference>
<dbReference type="PANTHER" id="PTHR45436">
    <property type="entry name" value="SENSOR HISTIDINE KINASE YKOH"/>
    <property type="match status" value="1"/>
</dbReference>
<keyword evidence="6 11" id="KW-0812">Transmembrane</keyword>
<evidence type="ECO:0000256" key="10">
    <source>
        <dbReference type="ARBA" id="ARBA00023136"/>
    </source>
</evidence>
<keyword evidence="5" id="KW-0808">Transferase</keyword>
<comment type="caution">
    <text evidence="14">The sequence shown here is derived from an EMBL/GenBank/DDBJ whole genome shotgun (WGS) entry which is preliminary data.</text>
</comment>
<dbReference type="InterPro" id="IPR036890">
    <property type="entry name" value="HATPase_C_sf"/>
</dbReference>
<dbReference type="SMART" id="SM00304">
    <property type="entry name" value="HAMP"/>
    <property type="match status" value="1"/>
</dbReference>
<evidence type="ECO:0000256" key="3">
    <source>
        <dbReference type="ARBA" id="ARBA00012438"/>
    </source>
</evidence>
<evidence type="ECO:0000256" key="6">
    <source>
        <dbReference type="ARBA" id="ARBA00022692"/>
    </source>
</evidence>
<comment type="subcellular location">
    <subcellularLocation>
        <location evidence="2">Membrane</location>
        <topology evidence="2">Multi-pass membrane protein</topology>
    </subcellularLocation>
</comment>
<organism evidence="14 15">
    <name type="scientific">Caballeronia mineralivorans PML1(12)</name>
    <dbReference type="NCBI Taxonomy" id="908627"/>
    <lineage>
        <taxon>Bacteria</taxon>
        <taxon>Pseudomonadati</taxon>
        <taxon>Pseudomonadota</taxon>
        <taxon>Betaproteobacteria</taxon>
        <taxon>Burkholderiales</taxon>
        <taxon>Burkholderiaceae</taxon>
        <taxon>Caballeronia</taxon>
    </lineage>
</organism>
<reference evidence="14 15" key="1">
    <citation type="journal article" date="2015" name="Genome Announc.">
        <title>Draft Genome Sequence of Burkholderia sp. Strain PML1(12), an Ectomycorrhizosphere-Inhabiting Bacterium with Effective Mineral-Weathering Ability.</title>
        <authorList>
            <person name="Uroz S."/>
            <person name="Oger P."/>
        </authorList>
    </citation>
    <scope>NUCLEOTIDE SEQUENCE [LARGE SCALE GENOMIC DNA]</scope>
    <source>
        <strain evidence="15">PML1(12)</strain>
    </source>
</reference>
<dbReference type="Pfam" id="PF00512">
    <property type="entry name" value="HisKA"/>
    <property type="match status" value="1"/>
</dbReference>
<dbReference type="Pfam" id="PF02518">
    <property type="entry name" value="HATPase_c"/>
    <property type="match status" value="1"/>
</dbReference>
<evidence type="ECO:0000256" key="1">
    <source>
        <dbReference type="ARBA" id="ARBA00000085"/>
    </source>
</evidence>
<feature type="transmembrane region" description="Helical" evidence="11">
    <location>
        <begin position="12"/>
        <end position="36"/>
    </location>
</feature>
<dbReference type="InterPro" id="IPR003594">
    <property type="entry name" value="HATPase_dom"/>
</dbReference>
<dbReference type="EC" id="2.7.13.3" evidence="3"/>
<feature type="domain" description="Histidine kinase" evidence="12">
    <location>
        <begin position="255"/>
        <end position="451"/>
    </location>
</feature>
<dbReference type="Gene3D" id="3.30.565.10">
    <property type="entry name" value="Histidine kinase-like ATPase, C-terminal domain"/>
    <property type="match status" value="1"/>
</dbReference>
<evidence type="ECO:0000256" key="4">
    <source>
        <dbReference type="ARBA" id="ARBA00022553"/>
    </source>
</evidence>
<dbReference type="PROSITE" id="PS50885">
    <property type="entry name" value="HAMP"/>
    <property type="match status" value="1"/>
</dbReference>
<evidence type="ECO:0000313" key="14">
    <source>
        <dbReference type="EMBL" id="KLU25644.1"/>
    </source>
</evidence>
<proteinExistence type="predicted"/>
<evidence type="ECO:0000256" key="2">
    <source>
        <dbReference type="ARBA" id="ARBA00004141"/>
    </source>
</evidence>
<keyword evidence="8 11" id="KW-1133">Transmembrane helix</keyword>
<evidence type="ECO:0000259" key="12">
    <source>
        <dbReference type="PROSITE" id="PS50109"/>
    </source>
</evidence>
<keyword evidence="7" id="KW-0418">Kinase</keyword>
<dbReference type="SMART" id="SM00388">
    <property type="entry name" value="HisKA"/>
    <property type="match status" value="1"/>
</dbReference>
<keyword evidence="4" id="KW-0597">Phosphoprotein</keyword>
<dbReference type="Pfam" id="PF00672">
    <property type="entry name" value="HAMP"/>
    <property type="match status" value="1"/>
</dbReference>
<keyword evidence="9" id="KW-0902">Two-component regulatory system</keyword>
<name>A0A0J1CYN8_9BURK</name>
<dbReference type="SUPFAM" id="SSF47384">
    <property type="entry name" value="Homodimeric domain of signal transducing histidine kinase"/>
    <property type="match status" value="1"/>
</dbReference>
<evidence type="ECO:0000259" key="13">
    <source>
        <dbReference type="PROSITE" id="PS50885"/>
    </source>
</evidence>
<comment type="catalytic activity">
    <reaction evidence="1">
        <text>ATP + protein L-histidine = ADP + protein N-phospho-L-histidine.</text>
        <dbReference type="EC" id="2.7.13.3"/>
    </reaction>
</comment>
<dbReference type="PANTHER" id="PTHR45436:SF15">
    <property type="entry name" value="SENSOR HISTIDINE KINASE CUSS"/>
    <property type="match status" value="1"/>
</dbReference>
<evidence type="ECO:0000256" key="9">
    <source>
        <dbReference type="ARBA" id="ARBA00023012"/>
    </source>
</evidence>
<dbReference type="SUPFAM" id="SSF55874">
    <property type="entry name" value="ATPase domain of HSP90 chaperone/DNA topoisomerase II/histidine kinase"/>
    <property type="match status" value="1"/>
</dbReference>
<dbReference type="InterPro" id="IPR003661">
    <property type="entry name" value="HisK_dim/P_dom"/>
</dbReference>
<dbReference type="PROSITE" id="PS50109">
    <property type="entry name" value="HIS_KIN"/>
    <property type="match status" value="1"/>
</dbReference>
<protein>
    <recommendedName>
        <fullName evidence="3">histidine kinase</fullName>
        <ecNumber evidence="3">2.7.13.3</ecNumber>
    </recommendedName>
</protein>
<evidence type="ECO:0000256" key="8">
    <source>
        <dbReference type="ARBA" id="ARBA00022989"/>
    </source>
</evidence>
<dbReference type="GO" id="GO:0005886">
    <property type="term" value="C:plasma membrane"/>
    <property type="evidence" value="ECO:0007669"/>
    <property type="project" value="TreeGrafter"/>
</dbReference>
<dbReference type="Proteomes" id="UP000035963">
    <property type="component" value="Unassembled WGS sequence"/>
</dbReference>
<dbReference type="InterPro" id="IPR036097">
    <property type="entry name" value="HisK_dim/P_sf"/>
</dbReference>
<dbReference type="InterPro" id="IPR050428">
    <property type="entry name" value="TCS_sensor_his_kinase"/>
</dbReference>
<dbReference type="CDD" id="cd00082">
    <property type="entry name" value="HisKA"/>
    <property type="match status" value="1"/>
</dbReference>
<dbReference type="EMBL" id="AEJF01000088">
    <property type="protein sequence ID" value="KLU25644.1"/>
    <property type="molecule type" value="Genomic_DNA"/>
</dbReference>
<dbReference type="SUPFAM" id="SSF158472">
    <property type="entry name" value="HAMP domain-like"/>
    <property type="match status" value="1"/>
</dbReference>